<keyword evidence="3" id="KW-1185">Reference proteome</keyword>
<sequence>TPAPPLPPCHLSPSSLSLVSPSPRRRCLRRTIPACSGEPRQRAAQIRAPCLRSSLPSGQMRLSWPRELSHDPFRWLGFRGWHPLQLRRGDSDSAPPSPKPTASPMGGSASWMVLLHPVAAGRTRAAGKLRRGGGSLWRLPPWHDGGALHRLKHHHG</sequence>
<protein>
    <submittedName>
        <fullName evidence="2">Uncharacterized protein</fullName>
    </submittedName>
</protein>
<evidence type="ECO:0000313" key="3">
    <source>
        <dbReference type="Proteomes" id="UP000015106"/>
    </source>
</evidence>
<reference evidence="2" key="2">
    <citation type="submission" date="2018-03" db="EMBL/GenBank/DDBJ databases">
        <title>The Triticum urartu genome reveals the dynamic nature of wheat genome evolution.</title>
        <authorList>
            <person name="Ling H."/>
            <person name="Ma B."/>
            <person name="Shi X."/>
            <person name="Liu H."/>
            <person name="Dong L."/>
            <person name="Sun H."/>
            <person name="Cao Y."/>
            <person name="Gao Q."/>
            <person name="Zheng S."/>
            <person name="Li Y."/>
            <person name="Yu Y."/>
            <person name="Du H."/>
            <person name="Qi M."/>
            <person name="Li Y."/>
            <person name="Yu H."/>
            <person name="Cui Y."/>
            <person name="Wang N."/>
            <person name="Chen C."/>
            <person name="Wu H."/>
            <person name="Zhao Y."/>
            <person name="Zhang J."/>
            <person name="Li Y."/>
            <person name="Zhou W."/>
            <person name="Zhang B."/>
            <person name="Hu W."/>
            <person name="Eijk M."/>
            <person name="Tang J."/>
            <person name="Witsenboer H."/>
            <person name="Zhao S."/>
            <person name="Li Z."/>
            <person name="Zhang A."/>
            <person name="Wang D."/>
            <person name="Liang C."/>
        </authorList>
    </citation>
    <scope>NUCLEOTIDE SEQUENCE [LARGE SCALE GENOMIC DNA]</scope>
    <source>
        <strain evidence="2">cv. G1812</strain>
    </source>
</reference>
<organism evidence="2 3">
    <name type="scientific">Triticum urartu</name>
    <name type="common">Red wild einkorn</name>
    <name type="synonym">Crithodium urartu</name>
    <dbReference type="NCBI Taxonomy" id="4572"/>
    <lineage>
        <taxon>Eukaryota</taxon>
        <taxon>Viridiplantae</taxon>
        <taxon>Streptophyta</taxon>
        <taxon>Embryophyta</taxon>
        <taxon>Tracheophyta</taxon>
        <taxon>Spermatophyta</taxon>
        <taxon>Magnoliopsida</taxon>
        <taxon>Liliopsida</taxon>
        <taxon>Poales</taxon>
        <taxon>Poaceae</taxon>
        <taxon>BOP clade</taxon>
        <taxon>Pooideae</taxon>
        <taxon>Triticodae</taxon>
        <taxon>Triticeae</taxon>
        <taxon>Triticinae</taxon>
        <taxon>Triticum</taxon>
    </lineage>
</organism>
<dbReference type="Proteomes" id="UP000015106">
    <property type="component" value="Chromosome 3"/>
</dbReference>
<evidence type="ECO:0000256" key="1">
    <source>
        <dbReference type="SAM" id="MobiDB-lite"/>
    </source>
</evidence>
<reference evidence="3" key="1">
    <citation type="journal article" date="2013" name="Nature">
        <title>Draft genome of the wheat A-genome progenitor Triticum urartu.</title>
        <authorList>
            <person name="Ling H.Q."/>
            <person name="Zhao S."/>
            <person name="Liu D."/>
            <person name="Wang J."/>
            <person name="Sun H."/>
            <person name="Zhang C."/>
            <person name="Fan H."/>
            <person name="Li D."/>
            <person name="Dong L."/>
            <person name="Tao Y."/>
            <person name="Gao C."/>
            <person name="Wu H."/>
            <person name="Li Y."/>
            <person name="Cui Y."/>
            <person name="Guo X."/>
            <person name="Zheng S."/>
            <person name="Wang B."/>
            <person name="Yu K."/>
            <person name="Liang Q."/>
            <person name="Yang W."/>
            <person name="Lou X."/>
            <person name="Chen J."/>
            <person name="Feng M."/>
            <person name="Jian J."/>
            <person name="Zhang X."/>
            <person name="Luo G."/>
            <person name="Jiang Y."/>
            <person name="Liu J."/>
            <person name="Wang Z."/>
            <person name="Sha Y."/>
            <person name="Zhang B."/>
            <person name="Wu H."/>
            <person name="Tang D."/>
            <person name="Shen Q."/>
            <person name="Xue P."/>
            <person name="Zou S."/>
            <person name="Wang X."/>
            <person name="Liu X."/>
            <person name="Wang F."/>
            <person name="Yang Y."/>
            <person name="An X."/>
            <person name="Dong Z."/>
            <person name="Zhang K."/>
            <person name="Zhang X."/>
            <person name="Luo M.C."/>
            <person name="Dvorak J."/>
            <person name="Tong Y."/>
            <person name="Wang J."/>
            <person name="Yang H."/>
            <person name="Li Z."/>
            <person name="Wang D."/>
            <person name="Zhang A."/>
            <person name="Wang J."/>
        </authorList>
    </citation>
    <scope>NUCLEOTIDE SEQUENCE</scope>
    <source>
        <strain evidence="3">cv. G1812</strain>
    </source>
</reference>
<name>A0A8R7TR28_TRIUA</name>
<dbReference type="Gramene" id="TuG1812G0300000547.01.T01">
    <property type="protein sequence ID" value="TuG1812G0300000547.01.T01"/>
    <property type="gene ID" value="TuG1812G0300000547.01"/>
</dbReference>
<proteinExistence type="predicted"/>
<accession>A0A8R7TR28</accession>
<feature type="region of interest" description="Disordered" evidence="1">
    <location>
        <begin position="1"/>
        <end position="22"/>
    </location>
</feature>
<dbReference type="EnsemblPlants" id="TuG1812G0300000547.01.T01">
    <property type="protein sequence ID" value="TuG1812G0300000547.01.T01"/>
    <property type="gene ID" value="TuG1812G0300000547.01"/>
</dbReference>
<feature type="region of interest" description="Disordered" evidence="1">
    <location>
        <begin position="86"/>
        <end position="107"/>
    </location>
</feature>
<feature type="compositionally biased region" description="Pro residues" evidence="1">
    <location>
        <begin position="1"/>
        <end position="10"/>
    </location>
</feature>
<dbReference type="AlphaFoldDB" id="A0A8R7TR28"/>
<evidence type="ECO:0000313" key="2">
    <source>
        <dbReference type="EnsemblPlants" id="TuG1812G0300000547.01.T01"/>
    </source>
</evidence>
<feature type="compositionally biased region" description="Low complexity" evidence="1">
    <location>
        <begin position="11"/>
        <end position="22"/>
    </location>
</feature>
<reference evidence="2" key="3">
    <citation type="submission" date="2022-06" db="UniProtKB">
        <authorList>
            <consortium name="EnsemblPlants"/>
        </authorList>
    </citation>
    <scope>IDENTIFICATION</scope>
</reference>